<protein>
    <submittedName>
        <fullName evidence="1">Uncharacterized protein</fullName>
    </submittedName>
</protein>
<evidence type="ECO:0000313" key="2">
    <source>
        <dbReference type="Proteomes" id="UP000474024"/>
    </source>
</evidence>
<accession>A0A6L5YQ64</accession>
<keyword evidence="2" id="KW-1185">Reference proteome</keyword>
<sequence>MSQIMKAYMSVFLLLLLTAVSEGIFTGYLQVLSAQDMHAAVIKEMENSHFYHEVVKECFEQTEEKGYRLEITMYKKDGTTQKITSGEAAPEDTKEVMGADVRMEFAYTNTFLQIRQPHILSGYAG</sequence>
<comment type="caution">
    <text evidence="1">The sequence shown here is derived from an EMBL/GenBank/DDBJ whole genome shotgun (WGS) entry which is preliminary data.</text>
</comment>
<dbReference type="EMBL" id="VUNI01000005">
    <property type="protein sequence ID" value="MST74317.1"/>
    <property type="molecule type" value="Genomic_DNA"/>
</dbReference>
<dbReference type="AlphaFoldDB" id="A0A6L5YQ64"/>
<evidence type="ECO:0000313" key="1">
    <source>
        <dbReference type="EMBL" id="MST74317.1"/>
    </source>
</evidence>
<reference evidence="1 2" key="1">
    <citation type="submission" date="2019-08" db="EMBL/GenBank/DDBJ databases">
        <title>In-depth cultivation of the pig gut microbiome towards novel bacterial diversity and tailored functional studies.</title>
        <authorList>
            <person name="Wylensek D."/>
            <person name="Hitch T.C.A."/>
            <person name="Clavel T."/>
        </authorList>
    </citation>
    <scope>NUCLEOTIDE SEQUENCE [LARGE SCALE GENOMIC DNA]</scope>
    <source>
        <strain evidence="1 2">MUC/MUC-530-WT-4D</strain>
    </source>
</reference>
<dbReference type="Proteomes" id="UP000474024">
    <property type="component" value="Unassembled WGS sequence"/>
</dbReference>
<organism evidence="1 2">
    <name type="scientific">Roseburia porci</name>
    <dbReference type="NCBI Taxonomy" id="2605790"/>
    <lineage>
        <taxon>Bacteria</taxon>
        <taxon>Bacillati</taxon>
        <taxon>Bacillota</taxon>
        <taxon>Clostridia</taxon>
        <taxon>Lachnospirales</taxon>
        <taxon>Lachnospiraceae</taxon>
        <taxon>Roseburia</taxon>
    </lineage>
</organism>
<dbReference type="RefSeq" id="WP_154429286.1">
    <property type="nucleotide sequence ID" value="NZ_VUNI01000005.1"/>
</dbReference>
<gene>
    <name evidence="1" type="ORF">FYJ75_04610</name>
</gene>
<name>A0A6L5YQ64_9FIRM</name>
<proteinExistence type="predicted"/>